<dbReference type="GO" id="GO:0045892">
    <property type="term" value="P:negative regulation of DNA-templated transcription"/>
    <property type="evidence" value="ECO:0007669"/>
    <property type="project" value="TreeGrafter"/>
</dbReference>
<comment type="caution">
    <text evidence="5">The sequence shown here is derived from an EMBL/GenBank/DDBJ whole genome shotgun (WGS) entry which is preliminary data.</text>
</comment>
<dbReference type="CDD" id="cd07377">
    <property type="entry name" value="WHTH_GntR"/>
    <property type="match status" value="1"/>
</dbReference>
<evidence type="ECO:0000256" key="2">
    <source>
        <dbReference type="ARBA" id="ARBA00023125"/>
    </source>
</evidence>
<reference evidence="6" key="1">
    <citation type="submission" date="2018-09" db="EMBL/GenBank/DDBJ databases">
        <title>Acidovorax cavernicola nov. sp. isolated from Gruta de las Maravillas (Aracena, Spain).</title>
        <authorList>
            <person name="Jurado V."/>
            <person name="Gutierrez-Patricio S."/>
            <person name="Gonzalez-Pimentel J.L."/>
            <person name="Miller A.Z."/>
            <person name="Laiz L."/>
            <person name="Saiz-Jimenez C."/>
        </authorList>
    </citation>
    <scope>NUCLEOTIDE SEQUENCE [LARGE SCALE GENOMIC DNA]</scope>
    <source>
        <strain evidence="6">1011MAR3C25</strain>
    </source>
</reference>
<dbReference type="NCBIfam" id="TIGR02325">
    <property type="entry name" value="C_P_lyase_phnF"/>
    <property type="match status" value="1"/>
</dbReference>
<dbReference type="Gene3D" id="1.10.10.10">
    <property type="entry name" value="Winged helix-like DNA-binding domain superfamily/Winged helix DNA-binding domain"/>
    <property type="match status" value="1"/>
</dbReference>
<dbReference type="PRINTS" id="PR00035">
    <property type="entry name" value="HTHGNTR"/>
</dbReference>
<dbReference type="InterPro" id="IPR011663">
    <property type="entry name" value="UTRA"/>
</dbReference>
<evidence type="ECO:0000259" key="4">
    <source>
        <dbReference type="PROSITE" id="PS50949"/>
    </source>
</evidence>
<evidence type="ECO:0000256" key="1">
    <source>
        <dbReference type="ARBA" id="ARBA00023015"/>
    </source>
</evidence>
<dbReference type="Gene3D" id="3.40.1410.10">
    <property type="entry name" value="Chorismate lyase-like"/>
    <property type="match status" value="1"/>
</dbReference>
<dbReference type="AlphaFoldDB" id="A0A418SN15"/>
<dbReference type="InterPro" id="IPR012702">
    <property type="entry name" value="CP_lyase_PhnF"/>
</dbReference>
<dbReference type="InterPro" id="IPR028978">
    <property type="entry name" value="Chorismate_lyase_/UTRA_dom_sf"/>
</dbReference>
<sequence>MGKTPLWQAIAASLRDDIAEGRYGPGDKMPGELALAERFGVNRHTVRHALTLLKEEGLVHSRRGSGVYVLARPMDYPLGRRVRFRRNLLAAGRLPELRILGIESREATAEEAAPLALAQGDMICVFHGYSLADAQPISLSESLFPQTRLPGIAEALRDGKGVTHALQQAGVADYTRASTRISARLATATQALHLRLREGAPLIYATSINVDPDGKPVEFGRTWFAGDRITLTLENDGLA</sequence>
<dbReference type="SUPFAM" id="SSF46785">
    <property type="entry name" value="Winged helix' DNA-binding domain"/>
    <property type="match status" value="1"/>
</dbReference>
<dbReference type="PANTHER" id="PTHR44846">
    <property type="entry name" value="MANNOSYL-D-GLYCERATE TRANSPORT/METABOLISM SYSTEM REPRESSOR MNGR-RELATED"/>
    <property type="match status" value="1"/>
</dbReference>
<evidence type="ECO:0000313" key="6">
    <source>
        <dbReference type="Proteomes" id="UP000284202"/>
    </source>
</evidence>
<keyword evidence="6" id="KW-1185">Reference proteome</keyword>
<evidence type="ECO:0000313" key="5">
    <source>
        <dbReference type="EMBL" id="RJE82351.1"/>
    </source>
</evidence>
<dbReference type="Pfam" id="PF00392">
    <property type="entry name" value="GntR"/>
    <property type="match status" value="1"/>
</dbReference>
<dbReference type="EMBL" id="QZCG01000017">
    <property type="protein sequence ID" value="RJE82351.1"/>
    <property type="molecule type" value="Genomic_DNA"/>
</dbReference>
<name>A0A418SN15_9RHOB</name>
<accession>A0A418SN15</accession>
<dbReference type="InterPro" id="IPR036388">
    <property type="entry name" value="WH-like_DNA-bd_sf"/>
</dbReference>
<dbReference type="SMART" id="SM00345">
    <property type="entry name" value="HTH_GNTR"/>
    <property type="match status" value="1"/>
</dbReference>
<dbReference type="InterPro" id="IPR000524">
    <property type="entry name" value="Tscrpt_reg_HTH_GntR"/>
</dbReference>
<dbReference type="SUPFAM" id="SSF64288">
    <property type="entry name" value="Chorismate lyase-like"/>
    <property type="match status" value="1"/>
</dbReference>
<gene>
    <name evidence="5" type="primary">phnF</name>
    <name evidence="5" type="ORF">D3P04_20605</name>
</gene>
<dbReference type="InterPro" id="IPR050679">
    <property type="entry name" value="Bact_HTH_transcr_reg"/>
</dbReference>
<proteinExistence type="predicted"/>
<keyword evidence="1" id="KW-0805">Transcription regulation</keyword>
<dbReference type="Pfam" id="PF07702">
    <property type="entry name" value="UTRA"/>
    <property type="match status" value="1"/>
</dbReference>
<keyword evidence="2" id="KW-0238">DNA-binding</keyword>
<evidence type="ECO:0000256" key="3">
    <source>
        <dbReference type="ARBA" id="ARBA00023163"/>
    </source>
</evidence>
<feature type="domain" description="HTH gntR-type" evidence="4">
    <location>
        <begin position="4"/>
        <end position="72"/>
    </location>
</feature>
<dbReference type="OrthoDB" id="9800645at2"/>
<dbReference type="InterPro" id="IPR036390">
    <property type="entry name" value="WH_DNA-bd_sf"/>
</dbReference>
<dbReference type="SMART" id="SM00866">
    <property type="entry name" value="UTRA"/>
    <property type="match status" value="1"/>
</dbReference>
<dbReference type="GO" id="GO:0003700">
    <property type="term" value="F:DNA-binding transcription factor activity"/>
    <property type="evidence" value="ECO:0007669"/>
    <property type="project" value="InterPro"/>
</dbReference>
<organism evidence="5 6">
    <name type="scientific">Paracoccus onubensis</name>
    <dbReference type="NCBI Taxonomy" id="1675788"/>
    <lineage>
        <taxon>Bacteria</taxon>
        <taxon>Pseudomonadati</taxon>
        <taxon>Pseudomonadota</taxon>
        <taxon>Alphaproteobacteria</taxon>
        <taxon>Rhodobacterales</taxon>
        <taxon>Paracoccaceae</taxon>
        <taxon>Paracoccus</taxon>
    </lineage>
</organism>
<dbReference type="PANTHER" id="PTHR44846:SF1">
    <property type="entry name" value="MANNOSYL-D-GLYCERATE TRANSPORT_METABOLISM SYSTEM REPRESSOR MNGR-RELATED"/>
    <property type="match status" value="1"/>
</dbReference>
<protein>
    <submittedName>
        <fullName evidence="5">Phosphonate metabolism transcriptional regulator PhnF</fullName>
    </submittedName>
</protein>
<keyword evidence="3" id="KW-0804">Transcription</keyword>
<dbReference type="Proteomes" id="UP000284202">
    <property type="component" value="Unassembled WGS sequence"/>
</dbReference>
<dbReference type="PROSITE" id="PS50949">
    <property type="entry name" value="HTH_GNTR"/>
    <property type="match status" value="1"/>
</dbReference>
<dbReference type="GO" id="GO:0003677">
    <property type="term" value="F:DNA binding"/>
    <property type="evidence" value="ECO:0007669"/>
    <property type="project" value="UniProtKB-KW"/>
</dbReference>